<keyword evidence="1" id="KW-0809">Transit peptide</keyword>
<keyword evidence="1" id="KW-0653">Protein transport</keyword>
<feature type="non-terminal residue" evidence="4">
    <location>
        <position position="1"/>
    </location>
</feature>
<dbReference type="Gene3D" id="3.40.50.1000">
    <property type="entry name" value="HAD superfamily/HAD-like"/>
    <property type="match status" value="1"/>
</dbReference>
<dbReference type="PROSITE" id="PS50969">
    <property type="entry name" value="FCP1"/>
    <property type="match status" value="1"/>
</dbReference>
<name>A0A2S4W070_9BASI</name>
<comment type="caution">
    <text evidence="4">The sequence shown here is derived from an EMBL/GenBank/DDBJ whole genome shotgun (WGS) entry which is preliminary data.</text>
</comment>
<comment type="subunit">
    <text evidence="1">Component of the TIM23 complex.</text>
</comment>
<dbReference type="InterPro" id="IPR036412">
    <property type="entry name" value="HAD-like_sf"/>
</dbReference>
<evidence type="ECO:0000256" key="1">
    <source>
        <dbReference type="RuleBase" id="RU365079"/>
    </source>
</evidence>
<dbReference type="InterPro" id="IPR004274">
    <property type="entry name" value="FCP1_dom"/>
</dbReference>
<proteinExistence type="inferred from homology"/>
<comment type="similarity">
    <text evidence="1">Belongs to the TIM50 family.</text>
</comment>
<keyword evidence="1" id="KW-0813">Transport</keyword>
<dbReference type="VEuPathDB" id="FungiDB:PSHT_02165"/>
<organism evidence="4 5">
    <name type="scientific">Puccinia striiformis</name>
    <dbReference type="NCBI Taxonomy" id="27350"/>
    <lineage>
        <taxon>Eukaryota</taxon>
        <taxon>Fungi</taxon>
        <taxon>Dikarya</taxon>
        <taxon>Basidiomycota</taxon>
        <taxon>Pucciniomycotina</taxon>
        <taxon>Pucciniomycetes</taxon>
        <taxon>Pucciniales</taxon>
        <taxon>Pucciniaceae</taxon>
        <taxon>Puccinia</taxon>
    </lineage>
</organism>
<keyword evidence="1" id="KW-0811">Translocation</keyword>
<dbReference type="Pfam" id="PF03031">
    <property type="entry name" value="NIF"/>
    <property type="match status" value="1"/>
</dbReference>
<protein>
    <recommendedName>
        <fullName evidence="1">Mitochondrial import inner membrane translocase subunit TIM50</fullName>
    </recommendedName>
</protein>
<dbReference type="AlphaFoldDB" id="A0A2S4W070"/>
<dbReference type="GO" id="GO:0015031">
    <property type="term" value="P:protein transport"/>
    <property type="evidence" value="ECO:0007669"/>
    <property type="project" value="UniProtKB-KW"/>
</dbReference>
<sequence>GSQNPIYRALILDKKGEKMYRHSLSLIKSSGRALAASRLHPSILSPRLIGFHRPFCSDQFSPRLNVQDNTKTKLEDSRETNLKDGTESKQKKDSTKTKEKDNTKTKLDSTTTVVKRTRTRKSNAAAKPITGDTVLSNTEDAAAAIADDSVPLFEGSDSVEDSVLDGFYSIKDMDGFEKWISKHKSRLCNHHALTGQSKSRHKILAMDLDNVLIARDSYPSHFDITCNFGRSDYAIRIHPETLTFLHKMLNHYAEISIYTSSSHEYANKIVDEIRERYLKKYPDSHQIPLLKVLSRNYCPNLEGERRKNLSYFGSLDNVVFVDDDPYYSMRNQNNNVIHVRRYTGDKSEEAGLMAIVPLLTFLSSVESVSDSMLKLKKVWHKQGLVKVVQSTRGVPC</sequence>
<accession>A0A2S4W070</accession>
<dbReference type="InterPro" id="IPR050365">
    <property type="entry name" value="TIM50"/>
</dbReference>
<feature type="region of interest" description="Disordered" evidence="2">
    <location>
        <begin position="68"/>
        <end position="110"/>
    </location>
</feature>
<dbReference type="PANTHER" id="PTHR12210">
    <property type="entry name" value="DULLARD PROTEIN PHOSPHATASE"/>
    <property type="match status" value="1"/>
</dbReference>
<dbReference type="GO" id="GO:0005744">
    <property type="term" value="C:TIM23 mitochondrial import inner membrane translocase complex"/>
    <property type="evidence" value="ECO:0007669"/>
    <property type="project" value="UniProtKB-UniRule"/>
</dbReference>
<evidence type="ECO:0000256" key="2">
    <source>
        <dbReference type="SAM" id="MobiDB-lite"/>
    </source>
</evidence>
<keyword evidence="1" id="KW-0496">Mitochondrion</keyword>
<evidence type="ECO:0000313" key="5">
    <source>
        <dbReference type="Proteomes" id="UP000239156"/>
    </source>
</evidence>
<dbReference type="SUPFAM" id="SSF56784">
    <property type="entry name" value="HAD-like"/>
    <property type="match status" value="1"/>
</dbReference>
<dbReference type="SMART" id="SM00577">
    <property type="entry name" value="CPDc"/>
    <property type="match status" value="1"/>
</dbReference>
<comment type="subcellular location">
    <subcellularLocation>
        <location evidence="1">Mitochondrion inner membrane</location>
        <topology evidence="1">Single-pass membrane protein</topology>
    </subcellularLocation>
</comment>
<keyword evidence="5" id="KW-1185">Reference proteome</keyword>
<comment type="function">
    <text evidence="1">Essential component of the TIM23 complex, a complex that mediates the translocation of transit peptide-containing proteins across the mitochondrial inner membrane.</text>
</comment>
<feature type="domain" description="FCP1 homology" evidence="3">
    <location>
        <begin position="197"/>
        <end position="362"/>
    </location>
</feature>
<dbReference type="EMBL" id="PKSL01000014">
    <property type="protein sequence ID" value="POW15174.1"/>
    <property type="molecule type" value="Genomic_DNA"/>
</dbReference>
<dbReference type="InterPro" id="IPR023214">
    <property type="entry name" value="HAD_sf"/>
</dbReference>
<evidence type="ECO:0000313" key="4">
    <source>
        <dbReference type="EMBL" id="POW15174.1"/>
    </source>
</evidence>
<feature type="compositionally biased region" description="Basic and acidic residues" evidence="2">
    <location>
        <begin position="70"/>
        <end position="107"/>
    </location>
</feature>
<evidence type="ECO:0000259" key="3">
    <source>
        <dbReference type="PROSITE" id="PS50969"/>
    </source>
</evidence>
<dbReference type="VEuPathDB" id="FungiDB:PSTT_02368"/>
<gene>
    <name evidence="4" type="ORF">PSTT_02368</name>
</gene>
<dbReference type="Proteomes" id="UP000239156">
    <property type="component" value="Unassembled WGS sequence"/>
</dbReference>
<reference evidence="4" key="1">
    <citation type="submission" date="2017-12" db="EMBL/GenBank/DDBJ databases">
        <title>Gene loss provides genomic basis for host adaptation in cereal stripe rust fungi.</title>
        <authorList>
            <person name="Xia C."/>
        </authorList>
    </citation>
    <scope>NUCLEOTIDE SEQUENCE [LARGE SCALE GENOMIC DNA]</scope>
    <source>
        <strain evidence="4">93-210</strain>
    </source>
</reference>